<keyword evidence="2" id="KW-1185">Reference proteome</keyword>
<feature type="region of interest" description="Disordered" evidence="1">
    <location>
        <begin position="317"/>
        <end position="344"/>
    </location>
</feature>
<gene>
    <name evidence="3" type="primary">LOC103520299</name>
</gene>
<evidence type="ECO:0000313" key="3">
    <source>
        <dbReference type="RefSeq" id="XP_008483608.2"/>
    </source>
</evidence>
<name>A0A1S3DK87_DIACI</name>
<dbReference type="GeneID" id="103520299"/>
<protein>
    <submittedName>
        <fullName evidence="3">Uncharacterized protein LOC103520299</fullName>
    </submittedName>
</protein>
<sequence length="477" mass="55508">MKLSNIWRPNWNSVLKASYLVGVYRTSDETTVLSVYNSRYFKIRIFGWWGSIVHRTKQLYYRFIIPDHEKSFQSAAATVDPQEEVESFKSVRQVLKNFLADEDLSKNSEYVGCVTKLVGKLDETIQHLETKLKLCIEKAQKEKDSPNFTENYGNSSNIGEQCENSLNFPENFGNGPNIGENCRNSVNILKKCQTQLALNHHSWESMLQETQVYFVTPSPDYKKSIHNINSVLDPQKEVDNFKNVHQVLKDFLGDEQLSRSSEHIDTQNICNLVKRLEKTISSLERSKHLKTLANNRFIDMLIRQSKSLTNSMETTIRWREQGDKNKENDLTDPYETSSDGSSTKTFTNVEEDLQLDLQFDFNVEKNAKLEMLLDDLHLDFGHIRINPLCLENLQKTIQKKLPTFLKPESGRIAIDKINLKVPEIDEEAIEVFVNKDAKFPWFNLDMRVTQATWWGSIVHRTKQLYYRFIIPGNFREK</sequence>
<dbReference type="RefSeq" id="XP_008483608.2">
    <property type="nucleotide sequence ID" value="XM_008485386.2"/>
</dbReference>
<feature type="compositionally biased region" description="Polar residues" evidence="1">
    <location>
        <begin position="334"/>
        <end position="344"/>
    </location>
</feature>
<reference evidence="3" key="1">
    <citation type="submission" date="2025-08" db="UniProtKB">
        <authorList>
            <consortium name="RefSeq"/>
        </authorList>
    </citation>
    <scope>IDENTIFICATION</scope>
</reference>
<dbReference type="PaxDb" id="121845-A0A1S3DK87"/>
<feature type="compositionally biased region" description="Basic and acidic residues" evidence="1">
    <location>
        <begin position="317"/>
        <end position="329"/>
    </location>
</feature>
<evidence type="ECO:0000313" key="2">
    <source>
        <dbReference type="Proteomes" id="UP000079169"/>
    </source>
</evidence>
<dbReference type="Proteomes" id="UP000079169">
    <property type="component" value="Unplaced"/>
</dbReference>
<organism evidence="2 3">
    <name type="scientific">Diaphorina citri</name>
    <name type="common">Asian citrus psyllid</name>
    <dbReference type="NCBI Taxonomy" id="121845"/>
    <lineage>
        <taxon>Eukaryota</taxon>
        <taxon>Metazoa</taxon>
        <taxon>Ecdysozoa</taxon>
        <taxon>Arthropoda</taxon>
        <taxon>Hexapoda</taxon>
        <taxon>Insecta</taxon>
        <taxon>Pterygota</taxon>
        <taxon>Neoptera</taxon>
        <taxon>Paraneoptera</taxon>
        <taxon>Hemiptera</taxon>
        <taxon>Sternorrhyncha</taxon>
        <taxon>Psylloidea</taxon>
        <taxon>Psyllidae</taxon>
        <taxon>Diaphorininae</taxon>
        <taxon>Diaphorina</taxon>
    </lineage>
</organism>
<proteinExistence type="predicted"/>
<accession>A0A1S3DK87</accession>
<evidence type="ECO:0000256" key="1">
    <source>
        <dbReference type="SAM" id="MobiDB-lite"/>
    </source>
</evidence>
<dbReference type="KEGG" id="dci:103520299"/>
<dbReference type="AlphaFoldDB" id="A0A1S3DK87"/>